<feature type="compositionally biased region" description="Polar residues" evidence="10">
    <location>
        <begin position="35"/>
        <end position="48"/>
    </location>
</feature>
<evidence type="ECO:0000313" key="13">
    <source>
        <dbReference type="EMBL" id="OAA33514.1"/>
    </source>
</evidence>
<evidence type="ECO:0000256" key="8">
    <source>
        <dbReference type="ARBA" id="ARBA00022840"/>
    </source>
</evidence>
<comment type="caution">
    <text evidence="13">The sequence shown here is derived from an EMBL/GenBank/DDBJ whole genome shotgun (WGS) entry which is preliminary data.</text>
</comment>
<feature type="region of interest" description="Disordered" evidence="10">
    <location>
        <begin position="1307"/>
        <end position="1530"/>
    </location>
</feature>
<evidence type="ECO:0000256" key="7">
    <source>
        <dbReference type="ARBA" id="ARBA00022833"/>
    </source>
</evidence>
<feature type="domain" description="Helicase C-terminal" evidence="12">
    <location>
        <begin position="1048"/>
        <end position="1200"/>
    </location>
</feature>
<evidence type="ECO:0000256" key="3">
    <source>
        <dbReference type="ARBA" id="ARBA00022723"/>
    </source>
</evidence>
<dbReference type="Gene3D" id="3.40.50.10810">
    <property type="entry name" value="Tandem AAA-ATPase domain"/>
    <property type="match status" value="1"/>
</dbReference>
<dbReference type="GO" id="GO:0000785">
    <property type="term" value="C:chromatin"/>
    <property type="evidence" value="ECO:0007669"/>
    <property type="project" value="TreeGrafter"/>
</dbReference>
<evidence type="ECO:0000256" key="9">
    <source>
        <dbReference type="ARBA" id="ARBA00023242"/>
    </source>
</evidence>
<feature type="compositionally biased region" description="Basic residues" evidence="10">
    <location>
        <begin position="266"/>
        <end position="291"/>
    </location>
</feature>
<feature type="compositionally biased region" description="Acidic residues" evidence="10">
    <location>
        <begin position="160"/>
        <end position="176"/>
    </location>
</feature>
<evidence type="ECO:0000259" key="11">
    <source>
        <dbReference type="PROSITE" id="PS51192"/>
    </source>
</evidence>
<feature type="compositionally biased region" description="Polar residues" evidence="10">
    <location>
        <begin position="1400"/>
        <end position="1419"/>
    </location>
</feature>
<dbReference type="EMBL" id="AZGY01000001">
    <property type="protein sequence ID" value="OAA33514.1"/>
    <property type="molecule type" value="Genomic_DNA"/>
</dbReference>
<dbReference type="InterPro" id="IPR055565">
    <property type="entry name" value="DUF7141"/>
</dbReference>
<dbReference type="SUPFAM" id="SSF52540">
    <property type="entry name" value="P-loop containing nucleoside triphosphate hydrolases"/>
    <property type="match status" value="2"/>
</dbReference>
<dbReference type="InterPro" id="IPR011011">
    <property type="entry name" value="Znf_FYVE_PHD"/>
</dbReference>
<dbReference type="InterPro" id="IPR014001">
    <property type="entry name" value="Helicase_ATP-bd"/>
</dbReference>
<evidence type="ECO:0000256" key="10">
    <source>
        <dbReference type="SAM" id="MobiDB-lite"/>
    </source>
</evidence>
<dbReference type="Gene3D" id="2.40.50.40">
    <property type="match status" value="1"/>
</dbReference>
<dbReference type="CDD" id="cd18660">
    <property type="entry name" value="CD1_tandem"/>
    <property type="match status" value="1"/>
</dbReference>
<evidence type="ECO:0000256" key="2">
    <source>
        <dbReference type="ARBA" id="ARBA00011353"/>
    </source>
</evidence>
<dbReference type="STRING" id="1081109.A0A166VCK7"/>
<dbReference type="GO" id="GO:0005634">
    <property type="term" value="C:nucleus"/>
    <property type="evidence" value="ECO:0007669"/>
    <property type="project" value="UniProtKB-SubCell"/>
</dbReference>
<comment type="subcellular location">
    <subcellularLocation>
        <location evidence="1">Nucleus</location>
    </subcellularLocation>
</comment>
<evidence type="ECO:0000256" key="4">
    <source>
        <dbReference type="ARBA" id="ARBA00022741"/>
    </source>
</evidence>
<feature type="compositionally biased region" description="Basic and acidic residues" evidence="10">
    <location>
        <begin position="1307"/>
        <end position="1319"/>
    </location>
</feature>
<dbReference type="InterPro" id="IPR001650">
    <property type="entry name" value="Helicase_C-like"/>
</dbReference>
<dbReference type="Pfam" id="PF15446">
    <property type="entry name" value="zf-PHD-like"/>
    <property type="match status" value="1"/>
</dbReference>
<dbReference type="GO" id="GO:0042393">
    <property type="term" value="F:histone binding"/>
    <property type="evidence" value="ECO:0007669"/>
    <property type="project" value="TreeGrafter"/>
</dbReference>
<dbReference type="GO" id="GO:0005524">
    <property type="term" value="F:ATP binding"/>
    <property type="evidence" value="ECO:0007669"/>
    <property type="project" value="UniProtKB-KW"/>
</dbReference>
<evidence type="ECO:0000313" key="14">
    <source>
        <dbReference type="Proteomes" id="UP000078544"/>
    </source>
</evidence>
<gene>
    <name evidence="13" type="ORF">AAL_00979</name>
</gene>
<dbReference type="GO" id="GO:0008270">
    <property type="term" value="F:zinc ion binding"/>
    <property type="evidence" value="ECO:0007669"/>
    <property type="project" value="UniProtKB-KW"/>
</dbReference>
<protein>
    <submittedName>
        <fullName evidence="13">SNF2-related protein</fullName>
    </submittedName>
</protein>
<feature type="region of interest" description="Disordered" evidence="10">
    <location>
        <begin position="1"/>
        <end position="70"/>
    </location>
</feature>
<dbReference type="InterPro" id="IPR041684">
    <property type="entry name" value="Znf-PHD-like"/>
</dbReference>
<dbReference type="Pfam" id="PF23614">
    <property type="entry name" value="DUF7141"/>
    <property type="match status" value="1"/>
</dbReference>
<accession>A0A166VCK7</accession>
<dbReference type="InterPro" id="IPR001965">
    <property type="entry name" value="Znf_PHD"/>
</dbReference>
<dbReference type="Pfam" id="PF00176">
    <property type="entry name" value="SNF2-rel_dom"/>
    <property type="match status" value="1"/>
</dbReference>
<keyword evidence="7" id="KW-0862">Zinc</keyword>
<dbReference type="InterPro" id="IPR013083">
    <property type="entry name" value="Znf_RING/FYVE/PHD"/>
</dbReference>
<keyword evidence="4" id="KW-0547">Nucleotide-binding</keyword>
<dbReference type="Pfam" id="PF00271">
    <property type="entry name" value="Helicase_C"/>
    <property type="match status" value="1"/>
</dbReference>
<keyword evidence="8" id="KW-0067">ATP-binding</keyword>
<dbReference type="InterPro" id="IPR056616">
    <property type="entry name" value="Chromo_MIT1"/>
</dbReference>
<evidence type="ECO:0000259" key="12">
    <source>
        <dbReference type="PROSITE" id="PS51194"/>
    </source>
</evidence>
<evidence type="ECO:0000256" key="5">
    <source>
        <dbReference type="ARBA" id="ARBA00022771"/>
    </source>
</evidence>
<dbReference type="CDD" id="cd18793">
    <property type="entry name" value="SF2_C_SNF"/>
    <property type="match status" value="1"/>
</dbReference>
<dbReference type="PROSITE" id="PS51194">
    <property type="entry name" value="HELICASE_CTER"/>
    <property type="match status" value="1"/>
</dbReference>
<dbReference type="GO" id="GO:0003682">
    <property type="term" value="F:chromatin binding"/>
    <property type="evidence" value="ECO:0007669"/>
    <property type="project" value="TreeGrafter"/>
</dbReference>
<dbReference type="SUPFAM" id="SSF54160">
    <property type="entry name" value="Chromo domain-like"/>
    <property type="match status" value="1"/>
</dbReference>
<dbReference type="InterPro" id="IPR049730">
    <property type="entry name" value="SNF2/RAD54-like_C"/>
</dbReference>
<comment type="subunit">
    <text evidence="2">Component of the NuA4 histone acetyltransferase complex.</text>
</comment>
<evidence type="ECO:0000256" key="6">
    <source>
        <dbReference type="ARBA" id="ARBA00022801"/>
    </source>
</evidence>
<dbReference type="PROSITE" id="PS51192">
    <property type="entry name" value="HELICASE_ATP_BIND_1"/>
    <property type="match status" value="1"/>
</dbReference>
<proteinExistence type="predicted"/>
<dbReference type="SMART" id="SM00490">
    <property type="entry name" value="HELICc"/>
    <property type="match status" value="1"/>
</dbReference>
<keyword evidence="9" id="KW-0539">Nucleus</keyword>
<dbReference type="Pfam" id="PF23615">
    <property type="entry name" value="Chromo_MIT1"/>
    <property type="match status" value="1"/>
</dbReference>
<dbReference type="GO" id="GO:0140658">
    <property type="term" value="F:ATP-dependent chromatin remodeler activity"/>
    <property type="evidence" value="ECO:0007669"/>
    <property type="project" value="TreeGrafter"/>
</dbReference>
<dbReference type="InterPro" id="IPR016197">
    <property type="entry name" value="Chromo-like_dom_sf"/>
</dbReference>
<feature type="compositionally biased region" description="Low complexity" evidence="10">
    <location>
        <begin position="1355"/>
        <end position="1364"/>
    </location>
</feature>
<dbReference type="InterPro" id="IPR000330">
    <property type="entry name" value="SNF2_N"/>
</dbReference>
<feature type="compositionally biased region" description="Polar residues" evidence="10">
    <location>
        <begin position="1488"/>
        <end position="1507"/>
    </location>
</feature>
<dbReference type="SUPFAM" id="SSF57903">
    <property type="entry name" value="FYVE/PHD zinc finger"/>
    <property type="match status" value="1"/>
</dbReference>
<reference evidence="13 14" key="1">
    <citation type="journal article" date="2016" name="Genome Biol. Evol.">
        <title>Divergent and convergent evolution of fungal pathogenicity.</title>
        <authorList>
            <person name="Shang Y."/>
            <person name="Xiao G."/>
            <person name="Zheng P."/>
            <person name="Cen K."/>
            <person name="Zhan S."/>
            <person name="Wang C."/>
        </authorList>
    </citation>
    <scope>NUCLEOTIDE SEQUENCE [LARGE SCALE GENOMIC DNA]</scope>
    <source>
        <strain evidence="13 14">RCEF 2490</strain>
    </source>
</reference>
<dbReference type="GO" id="GO:0016887">
    <property type="term" value="F:ATP hydrolysis activity"/>
    <property type="evidence" value="ECO:0007669"/>
    <property type="project" value="TreeGrafter"/>
</dbReference>
<feature type="region of interest" description="Disordered" evidence="10">
    <location>
        <begin position="147"/>
        <end position="314"/>
    </location>
</feature>
<dbReference type="Proteomes" id="UP000078544">
    <property type="component" value="Unassembled WGS sequence"/>
</dbReference>
<dbReference type="SMART" id="SM00487">
    <property type="entry name" value="DEXDc"/>
    <property type="match status" value="1"/>
</dbReference>
<dbReference type="GO" id="GO:0003677">
    <property type="term" value="F:DNA binding"/>
    <property type="evidence" value="ECO:0007669"/>
    <property type="project" value="TreeGrafter"/>
</dbReference>
<feature type="domain" description="Helicase ATP-binding" evidence="11">
    <location>
        <begin position="743"/>
        <end position="915"/>
    </location>
</feature>
<dbReference type="Gene3D" id="3.30.40.10">
    <property type="entry name" value="Zinc/RING finger domain, C3HC4 (zinc finger)"/>
    <property type="match status" value="1"/>
</dbReference>
<dbReference type="InterPro" id="IPR027417">
    <property type="entry name" value="P-loop_NTPase"/>
</dbReference>
<dbReference type="PANTHER" id="PTHR45623:SF17">
    <property type="entry name" value="CHROMODOMAIN-HELICASE-DNA-BINDING PROTEIN 3-RELATED"/>
    <property type="match status" value="1"/>
</dbReference>
<dbReference type="OrthoDB" id="5857104at2759"/>
<dbReference type="InterPro" id="IPR038718">
    <property type="entry name" value="SNF2-like_sf"/>
</dbReference>
<keyword evidence="5" id="KW-0863">Zinc-finger</keyword>
<keyword evidence="6" id="KW-0378">Hydrolase</keyword>
<organism evidence="13 14">
    <name type="scientific">Moelleriella libera RCEF 2490</name>
    <dbReference type="NCBI Taxonomy" id="1081109"/>
    <lineage>
        <taxon>Eukaryota</taxon>
        <taxon>Fungi</taxon>
        <taxon>Dikarya</taxon>
        <taxon>Ascomycota</taxon>
        <taxon>Pezizomycotina</taxon>
        <taxon>Sordariomycetes</taxon>
        <taxon>Hypocreomycetidae</taxon>
        <taxon>Hypocreales</taxon>
        <taxon>Clavicipitaceae</taxon>
        <taxon>Moelleriella</taxon>
    </lineage>
</organism>
<dbReference type="SMART" id="SM00249">
    <property type="entry name" value="PHD"/>
    <property type="match status" value="1"/>
</dbReference>
<dbReference type="Gene3D" id="3.40.50.300">
    <property type="entry name" value="P-loop containing nucleotide triphosphate hydrolases"/>
    <property type="match status" value="1"/>
</dbReference>
<dbReference type="CDD" id="cd17919">
    <property type="entry name" value="DEXHc_Snf"/>
    <property type="match status" value="1"/>
</dbReference>
<keyword evidence="14" id="KW-1185">Reference proteome</keyword>
<name>A0A166VCK7_9HYPO</name>
<evidence type="ECO:0000256" key="1">
    <source>
        <dbReference type="ARBA" id="ARBA00004123"/>
    </source>
</evidence>
<dbReference type="PANTHER" id="PTHR45623">
    <property type="entry name" value="CHROMODOMAIN-HELICASE-DNA-BINDING PROTEIN 3-RELATED-RELATED"/>
    <property type="match status" value="1"/>
</dbReference>
<sequence>MDIDEDTLAEVQQSAVAPPSEHAAESPEIAFDFWSAQSEQYDTSSDGASQHAEAQEAGQDEATRNAPDRSITLHVLLPELLSEFREQYEQVQSDVVEKVLALSKTPGHEEVVAVEFTDGAAREISLHEIASLQNGMEAMDAYFQEEERKHGKRKRGPNDEWSDSSIDSDMEVDEEIERNSMKSINGGIDSRAKIRPNIRSTSIPKESESDDSAILMQPRRSLRSRQPRLPETSANVQNEDSRSGPDDEGDEDDFFLPVVSDLNVSRRSKRRTQRPRRPPPQKRLSGRRQTRLRRESSDSEIEFEQPRRSGRATQTIRYAQDDLDLDEESFYRVEENSHETPKVVSVKELFRPLATDSSFVTSHMNICHTCRGSSSRGQLIHCQGCTYSYHKHCIGPRNQREHLVTKVGEADFVLQCRFCIEIQQKKDPLAPRLSKCQICMSSGQCCNPFSKRQTPRQEEKMREQNGGVDPVSVVSKDLINNADHTMFRCCSCHRAWHKDHLPPIGSHPSTPDQLPGALKDYSIDWQCNECTMAQQKIHRLVAWRIKTDLSVASPSFADVNDDEKEYLVKWDTLSYFHCTWMPGAWIYGVAAGASRNAFAKRANEIDLFKTTEKEAIPEEYLMIDIIFRVKLGSQAPKSHSKEEDLGNVSQITKVYVKFQGLGYDDVVWDKPPSEDAGDLYAAFKNAYQDYLSGHYFAHSPQNKMRERIKMFRGADFEDIVEQPSGLKRGKLMGYQVEGLNWLVSNYHSGRSVILADEMGLGKTVQVISLVTYLVQEKPRCWPFLVSVPNATCPNWRREFKQWAPDLRVVTYHGGKEPQDMAFKYELFPAGSNEMAAHVVIMSYDSTQDPRTKERFSSVRWAGLVVDEGQRLKNDRNLLYQALRGLKIPFRLLLTGTPLQNNKRELFNLIQFIDHSQNAEKLDEEFSILDKQTLPKLHEKIRPYFLRRTKLGVLKFLPPMAQIILPVTMTVIQEKLSKSIMAKNPQLIKAIFANGKVGKKDRGSLNNILMQLRKCLCHPFMYSEAIEEKHEDPLVMHRNLVEASAKLLLLEVMLPRLKERGHRVLIFSQFLQQLDILEDFLNGVGFQFRRLDGQLSSLEKQRRIDAFNAPDSPIFAFLLSTRAGGVGINLATADTVIIMDPDFNPHQDIQALSRAHRIGQKKKVLCFQLMMKDTVEERIMQIGKKKMALDHALIEAMDDGDLAGDDLESILKHGAQALFSENYQKGAIQYDGTSVDKLLDRSQIEQAKDPKAQNDGEGSAETQFSYARVWANDKASLEDSLAVGADEAPEPVSSSVWDKILAEREAEARRQAEATQERLGRGGRRRTANNYSHDALAEFLEDGDTQQKARDDSSDDFAGADASSSDETEGKKKKQSLNKLRASAKSPARGVNPVKTIDQRAMQQRATPTKQRGPPSTTKSQRPRANDKVTSKATTPIKRSPLSRGDKTPRPKRTPVSRDKAQQASVQGTKHRLKHGTDCVPRLKLPRPQNVSPTRTLSTGSPTPQQSPADLAPNHLCYPPTPSSPQAIRNA</sequence>
<keyword evidence="3" id="KW-0479">Metal-binding</keyword>